<accession>A0A517Z3Q6</accession>
<name>A0A517Z3Q6_9PLAN</name>
<dbReference type="GO" id="GO:0005886">
    <property type="term" value="C:plasma membrane"/>
    <property type="evidence" value="ECO:0007669"/>
    <property type="project" value="UniProtKB-SubCell"/>
</dbReference>
<protein>
    <submittedName>
        <fullName evidence="7">Oxaloacetate decarboxylase, gamma chain</fullName>
    </submittedName>
</protein>
<dbReference type="EMBL" id="CP036275">
    <property type="protein sequence ID" value="QDU37132.1"/>
    <property type="molecule type" value="Genomic_DNA"/>
</dbReference>
<evidence type="ECO:0000256" key="1">
    <source>
        <dbReference type="ARBA" id="ARBA00004236"/>
    </source>
</evidence>
<keyword evidence="4 6" id="KW-1133">Transmembrane helix</keyword>
<keyword evidence="3 6" id="KW-0812">Transmembrane</keyword>
<keyword evidence="5 6" id="KW-0472">Membrane</keyword>
<dbReference type="OrthoDB" id="292157at2"/>
<dbReference type="GO" id="GO:0015081">
    <property type="term" value="F:sodium ion transmembrane transporter activity"/>
    <property type="evidence" value="ECO:0007669"/>
    <property type="project" value="InterPro"/>
</dbReference>
<evidence type="ECO:0000313" key="7">
    <source>
        <dbReference type="EMBL" id="QDU37132.1"/>
    </source>
</evidence>
<evidence type="ECO:0000256" key="2">
    <source>
        <dbReference type="ARBA" id="ARBA00022475"/>
    </source>
</evidence>
<comment type="subcellular location">
    <subcellularLocation>
        <location evidence="1">Cell membrane</location>
    </subcellularLocation>
</comment>
<keyword evidence="2" id="KW-1003">Cell membrane</keyword>
<evidence type="ECO:0000256" key="6">
    <source>
        <dbReference type="SAM" id="Phobius"/>
    </source>
</evidence>
<dbReference type="InterPro" id="IPR005899">
    <property type="entry name" value="Na_pump_deCOase"/>
</dbReference>
<evidence type="ECO:0000256" key="5">
    <source>
        <dbReference type="ARBA" id="ARBA00023136"/>
    </source>
</evidence>
<dbReference type="AlphaFoldDB" id="A0A517Z3Q6"/>
<evidence type="ECO:0000256" key="4">
    <source>
        <dbReference type="ARBA" id="ARBA00022989"/>
    </source>
</evidence>
<proteinExistence type="predicted"/>
<dbReference type="KEGG" id="mri:Mal4_14400"/>
<gene>
    <name evidence="7" type="ORF">Mal4_14400</name>
</gene>
<evidence type="ECO:0000256" key="3">
    <source>
        <dbReference type="ARBA" id="ARBA00022692"/>
    </source>
</evidence>
<evidence type="ECO:0000313" key="8">
    <source>
        <dbReference type="Proteomes" id="UP000320496"/>
    </source>
</evidence>
<dbReference type="GO" id="GO:0036376">
    <property type="term" value="P:sodium ion export across plasma membrane"/>
    <property type="evidence" value="ECO:0007669"/>
    <property type="project" value="InterPro"/>
</dbReference>
<feature type="transmembrane region" description="Helical" evidence="6">
    <location>
        <begin position="20"/>
        <end position="41"/>
    </location>
</feature>
<dbReference type="Pfam" id="PF04277">
    <property type="entry name" value="OAD_gamma"/>
    <property type="match status" value="1"/>
</dbReference>
<dbReference type="Proteomes" id="UP000320496">
    <property type="component" value="Chromosome"/>
</dbReference>
<organism evidence="7 8">
    <name type="scientific">Maioricimonas rarisocia</name>
    <dbReference type="NCBI Taxonomy" id="2528026"/>
    <lineage>
        <taxon>Bacteria</taxon>
        <taxon>Pseudomonadati</taxon>
        <taxon>Planctomycetota</taxon>
        <taxon>Planctomycetia</taxon>
        <taxon>Planctomycetales</taxon>
        <taxon>Planctomycetaceae</taxon>
        <taxon>Maioricimonas</taxon>
    </lineage>
</organism>
<keyword evidence="8" id="KW-1185">Reference proteome</keyword>
<reference evidence="7 8" key="1">
    <citation type="submission" date="2019-02" db="EMBL/GenBank/DDBJ databases">
        <title>Deep-cultivation of Planctomycetes and their phenomic and genomic characterization uncovers novel biology.</title>
        <authorList>
            <person name="Wiegand S."/>
            <person name="Jogler M."/>
            <person name="Boedeker C."/>
            <person name="Pinto D."/>
            <person name="Vollmers J."/>
            <person name="Rivas-Marin E."/>
            <person name="Kohn T."/>
            <person name="Peeters S.H."/>
            <person name="Heuer A."/>
            <person name="Rast P."/>
            <person name="Oberbeckmann S."/>
            <person name="Bunk B."/>
            <person name="Jeske O."/>
            <person name="Meyerdierks A."/>
            <person name="Storesund J.E."/>
            <person name="Kallscheuer N."/>
            <person name="Luecker S."/>
            <person name="Lage O.M."/>
            <person name="Pohl T."/>
            <person name="Merkel B.J."/>
            <person name="Hornburger P."/>
            <person name="Mueller R.-W."/>
            <person name="Bruemmer F."/>
            <person name="Labrenz M."/>
            <person name="Spormann A.M."/>
            <person name="Op den Camp H."/>
            <person name="Overmann J."/>
            <person name="Amann R."/>
            <person name="Jetten M.S.M."/>
            <person name="Mascher T."/>
            <person name="Medema M.H."/>
            <person name="Devos D.P."/>
            <person name="Kaster A.-K."/>
            <person name="Ovreas L."/>
            <person name="Rohde M."/>
            <person name="Galperin M.Y."/>
            <person name="Jogler C."/>
        </authorList>
    </citation>
    <scope>NUCLEOTIDE SEQUENCE [LARGE SCALE GENOMIC DNA]</scope>
    <source>
        <strain evidence="7 8">Mal4</strain>
    </source>
</reference>
<dbReference type="RefSeq" id="WP_145367873.1">
    <property type="nucleotide sequence ID" value="NZ_CP036275.1"/>
</dbReference>
<sequence length="88" mass="9425">MGFITIDPQNVVDGNGVGLALTGMLIVFTVLILISLFIACVPRLLGVLNRIFPEVDHHHAGPLRPDQPDLELVAAIGLALHQRNRGGP</sequence>